<dbReference type="Pfam" id="PF20152">
    <property type="entry name" value="DUF6534"/>
    <property type="match status" value="1"/>
</dbReference>
<feature type="transmembrane region" description="Helical" evidence="1">
    <location>
        <begin position="190"/>
        <end position="216"/>
    </location>
</feature>
<reference evidence="3" key="1">
    <citation type="submission" date="2020-11" db="EMBL/GenBank/DDBJ databases">
        <authorList>
            <consortium name="DOE Joint Genome Institute"/>
            <person name="Ahrendt S."/>
            <person name="Riley R."/>
            <person name="Andreopoulos W."/>
            <person name="Labutti K."/>
            <person name="Pangilinan J."/>
            <person name="Ruiz-Duenas F.J."/>
            <person name="Barrasa J.M."/>
            <person name="Sanchez-Garcia M."/>
            <person name="Camarero S."/>
            <person name="Miyauchi S."/>
            <person name="Serrano A."/>
            <person name="Linde D."/>
            <person name="Babiker R."/>
            <person name="Drula E."/>
            <person name="Ayuso-Fernandez I."/>
            <person name="Pacheco R."/>
            <person name="Padilla G."/>
            <person name="Ferreira P."/>
            <person name="Barriuso J."/>
            <person name="Kellner H."/>
            <person name="Castanera R."/>
            <person name="Alfaro M."/>
            <person name="Ramirez L."/>
            <person name="Pisabarro A.G."/>
            <person name="Kuo A."/>
            <person name="Tritt A."/>
            <person name="Lipzen A."/>
            <person name="He G."/>
            <person name="Yan M."/>
            <person name="Ng V."/>
            <person name="Cullen D."/>
            <person name="Martin F."/>
            <person name="Rosso M.-N."/>
            <person name="Henrissat B."/>
            <person name="Hibbett D."/>
            <person name="Martinez A.T."/>
            <person name="Grigoriev I.V."/>
        </authorList>
    </citation>
    <scope>NUCLEOTIDE SEQUENCE</scope>
    <source>
        <strain evidence="3">AH 40177</strain>
    </source>
</reference>
<proteinExistence type="predicted"/>
<dbReference type="PANTHER" id="PTHR40465">
    <property type="entry name" value="CHROMOSOME 1, WHOLE GENOME SHOTGUN SEQUENCE"/>
    <property type="match status" value="1"/>
</dbReference>
<accession>A0A9P5P7R0</accession>
<gene>
    <name evidence="3" type="ORF">BDP27DRAFT_1432864</name>
</gene>
<feature type="transmembrane region" description="Helical" evidence="1">
    <location>
        <begin position="81"/>
        <end position="104"/>
    </location>
</feature>
<keyword evidence="1" id="KW-0472">Membrane</keyword>
<evidence type="ECO:0000313" key="4">
    <source>
        <dbReference type="Proteomes" id="UP000772434"/>
    </source>
</evidence>
<keyword evidence="1" id="KW-1133">Transmembrane helix</keyword>
<comment type="caution">
    <text evidence="3">The sequence shown here is derived from an EMBL/GenBank/DDBJ whole genome shotgun (WGS) entry which is preliminary data.</text>
</comment>
<feature type="transmembrane region" description="Helical" evidence="1">
    <location>
        <begin position="155"/>
        <end position="178"/>
    </location>
</feature>
<organism evidence="3 4">
    <name type="scientific">Rhodocollybia butyracea</name>
    <dbReference type="NCBI Taxonomy" id="206335"/>
    <lineage>
        <taxon>Eukaryota</taxon>
        <taxon>Fungi</taxon>
        <taxon>Dikarya</taxon>
        <taxon>Basidiomycota</taxon>
        <taxon>Agaricomycotina</taxon>
        <taxon>Agaricomycetes</taxon>
        <taxon>Agaricomycetidae</taxon>
        <taxon>Agaricales</taxon>
        <taxon>Marasmiineae</taxon>
        <taxon>Omphalotaceae</taxon>
        <taxon>Rhodocollybia</taxon>
    </lineage>
</organism>
<sequence length="247" mass="26917">MVNQGDSGCDSGQLPAYNLVTFPPLGRSCALATEGMSSFFDATNGSGLIGSWLSASMYGVTLAQTYIFFNRPLRSSTFLRMLVLCLWLLDTIHTAVVCTTVYHYSVTNAFNEAAILDTTWSITASVGINVIVVTICQSAPSKTFAEYSTKQSVGFLPYAITQLPVDFAIAGSLCVLLYKKRTGFQRTETIINTLILYAVNRCVFTSVVALVEALAVGIAPDSFWFSAAEFVIGQREFPFGWLLRISI</sequence>
<protein>
    <recommendedName>
        <fullName evidence="2">DUF6534 domain-containing protein</fullName>
    </recommendedName>
</protein>
<keyword evidence="1" id="KW-0812">Transmembrane</keyword>
<dbReference type="PANTHER" id="PTHR40465:SF1">
    <property type="entry name" value="DUF6534 DOMAIN-CONTAINING PROTEIN"/>
    <property type="match status" value="1"/>
</dbReference>
<feature type="domain" description="DUF6534" evidence="2">
    <location>
        <begin position="165"/>
        <end position="231"/>
    </location>
</feature>
<keyword evidence="4" id="KW-1185">Reference proteome</keyword>
<evidence type="ECO:0000256" key="1">
    <source>
        <dbReference type="SAM" id="Phobius"/>
    </source>
</evidence>
<dbReference type="EMBL" id="JADNRY010000387">
    <property type="protein sequence ID" value="KAF9058404.1"/>
    <property type="molecule type" value="Genomic_DNA"/>
</dbReference>
<evidence type="ECO:0000259" key="2">
    <source>
        <dbReference type="Pfam" id="PF20152"/>
    </source>
</evidence>
<dbReference type="AlphaFoldDB" id="A0A9P5P7R0"/>
<name>A0A9P5P7R0_9AGAR</name>
<dbReference type="OrthoDB" id="2535105at2759"/>
<evidence type="ECO:0000313" key="3">
    <source>
        <dbReference type="EMBL" id="KAF9058404.1"/>
    </source>
</evidence>
<dbReference type="Proteomes" id="UP000772434">
    <property type="component" value="Unassembled WGS sequence"/>
</dbReference>
<dbReference type="InterPro" id="IPR045339">
    <property type="entry name" value="DUF6534"/>
</dbReference>
<feature type="transmembrane region" description="Helical" evidence="1">
    <location>
        <begin position="49"/>
        <end position="69"/>
    </location>
</feature>